<gene>
    <name evidence="1" type="ORF">SMAX5B_015098</name>
</gene>
<sequence length="53" mass="6234">MNKCSAKELAVFEQLQGEMATAGFERAFLDQMMNNMKKLEKEDRDKKKDKHIQ</sequence>
<keyword evidence="2" id="KW-1185">Reference proteome</keyword>
<accession>A0A2U9CH38</accession>
<evidence type="ECO:0000313" key="1">
    <source>
        <dbReference type="EMBL" id="AWP15036.1"/>
    </source>
</evidence>
<organism evidence="1 2">
    <name type="scientific">Scophthalmus maximus</name>
    <name type="common">Turbot</name>
    <name type="synonym">Psetta maxima</name>
    <dbReference type="NCBI Taxonomy" id="52904"/>
    <lineage>
        <taxon>Eukaryota</taxon>
        <taxon>Metazoa</taxon>
        <taxon>Chordata</taxon>
        <taxon>Craniata</taxon>
        <taxon>Vertebrata</taxon>
        <taxon>Euteleostomi</taxon>
        <taxon>Actinopterygii</taxon>
        <taxon>Neopterygii</taxon>
        <taxon>Teleostei</taxon>
        <taxon>Neoteleostei</taxon>
        <taxon>Acanthomorphata</taxon>
        <taxon>Carangaria</taxon>
        <taxon>Pleuronectiformes</taxon>
        <taxon>Pleuronectoidei</taxon>
        <taxon>Scophthalmidae</taxon>
        <taxon>Scophthalmus</taxon>
    </lineage>
</organism>
<proteinExistence type="predicted"/>
<dbReference type="EMBL" id="CP026258">
    <property type="protein sequence ID" value="AWP15036.1"/>
    <property type="molecule type" value="Genomic_DNA"/>
</dbReference>
<reference evidence="1 2" key="1">
    <citation type="submission" date="2017-12" db="EMBL/GenBank/DDBJ databases">
        <title>Integrating genomic resources of turbot (Scophthalmus maximus) in depth evaluation of genetic and physical mapping variation across individuals.</title>
        <authorList>
            <person name="Martinez P."/>
        </authorList>
    </citation>
    <scope>NUCLEOTIDE SEQUENCE [LARGE SCALE GENOMIC DNA]</scope>
</reference>
<dbReference type="AlphaFoldDB" id="A0A2U9CH38"/>
<name>A0A2U9CH38_SCOMX</name>
<evidence type="ECO:0000313" key="2">
    <source>
        <dbReference type="Proteomes" id="UP000246464"/>
    </source>
</evidence>
<protein>
    <submittedName>
        <fullName evidence="1">Uncharacterized protein</fullName>
    </submittedName>
</protein>
<dbReference type="Proteomes" id="UP000246464">
    <property type="component" value="Chromosome 16"/>
</dbReference>